<evidence type="ECO:0000256" key="2">
    <source>
        <dbReference type="ARBA" id="ARBA00022857"/>
    </source>
</evidence>
<dbReference type="PANTHER" id="PTHR21708:SF26">
    <property type="entry name" value="2-DEHYDROPANTOATE 2-REDUCTASE"/>
    <property type="match status" value="1"/>
</dbReference>
<dbReference type="Proteomes" id="UP000184512">
    <property type="component" value="Unassembled WGS sequence"/>
</dbReference>
<evidence type="ECO:0000313" key="8">
    <source>
        <dbReference type="Proteomes" id="UP000184512"/>
    </source>
</evidence>
<dbReference type="Gene3D" id="3.40.50.720">
    <property type="entry name" value="NAD(P)-binding Rossmann-like Domain"/>
    <property type="match status" value="1"/>
</dbReference>
<dbReference type="InterPro" id="IPR013332">
    <property type="entry name" value="KPR_N"/>
</dbReference>
<dbReference type="InterPro" id="IPR013328">
    <property type="entry name" value="6PGD_dom2"/>
</dbReference>
<dbReference type="SUPFAM" id="SSF48179">
    <property type="entry name" value="6-phosphogluconate dehydrogenase C-terminal domain-like"/>
    <property type="match status" value="1"/>
</dbReference>
<keyword evidence="4" id="KW-0566">Pantothenate biosynthesis</keyword>
<dbReference type="InterPro" id="IPR051402">
    <property type="entry name" value="KPR-Related"/>
</dbReference>
<dbReference type="OrthoDB" id="9796561at2"/>
<proteinExistence type="inferred from homology"/>
<dbReference type="NCBIfam" id="TIGR00745">
    <property type="entry name" value="apbA_panE"/>
    <property type="match status" value="1"/>
</dbReference>
<organism evidence="7 8">
    <name type="scientific">Tessaracoccus bendigoensis DSM 12906</name>
    <dbReference type="NCBI Taxonomy" id="1123357"/>
    <lineage>
        <taxon>Bacteria</taxon>
        <taxon>Bacillati</taxon>
        <taxon>Actinomycetota</taxon>
        <taxon>Actinomycetes</taxon>
        <taxon>Propionibacteriales</taxon>
        <taxon>Propionibacteriaceae</taxon>
        <taxon>Tessaracoccus</taxon>
    </lineage>
</organism>
<evidence type="ECO:0000313" key="7">
    <source>
        <dbReference type="EMBL" id="SHJ58036.1"/>
    </source>
</evidence>
<reference evidence="7 8" key="1">
    <citation type="submission" date="2016-11" db="EMBL/GenBank/DDBJ databases">
        <authorList>
            <person name="Jaros S."/>
            <person name="Januszkiewicz K."/>
            <person name="Wedrychowicz H."/>
        </authorList>
    </citation>
    <scope>NUCLEOTIDE SEQUENCE [LARGE SCALE GENOMIC DNA]</scope>
    <source>
        <strain evidence="7 8">DSM 12906</strain>
    </source>
</reference>
<dbReference type="Gene3D" id="1.10.1040.10">
    <property type="entry name" value="N-(1-d-carboxylethyl)-l-norvaline Dehydrogenase, domain 2"/>
    <property type="match status" value="1"/>
</dbReference>
<dbReference type="UniPathway" id="UPA00028">
    <property type="reaction ID" value="UER00004"/>
</dbReference>
<evidence type="ECO:0000259" key="5">
    <source>
        <dbReference type="Pfam" id="PF02558"/>
    </source>
</evidence>
<comment type="function">
    <text evidence="4">Catalyzes the NADPH-dependent reduction of ketopantoate into pantoic acid.</text>
</comment>
<evidence type="ECO:0000256" key="1">
    <source>
        <dbReference type="ARBA" id="ARBA00007870"/>
    </source>
</evidence>
<comment type="pathway">
    <text evidence="4">Cofactor biosynthesis; (R)-pantothenate biosynthesis; (R)-pantoate from 3-methyl-2-oxobutanoate: step 2/2.</text>
</comment>
<evidence type="ECO:0000256" key="3">
    <source>
        <dbReference type="ARBA" id="ARBA00023002"/>
    </source>
</evidence>
<feature type="domain" description="Ketopantoate reductase N-terminal" evidence="5">
    <location>
        <begin position="5"/>
        <end position="147"/>
    </location>
</feature>
<comment type="catalytic activity">
    <reaction evidence="4">
        <text>(R)-pantoate + NADP(+) = 2-dehydropantoate + NADPH + H(+)</text>
        <dbReference type="Rhea" id="RHEA:16233"/>
        <dbReference type="ChEBI" id="CHEBI:11561"/>
        <dbReference type="ChEBI" id="CHEBI:15378"/>
        <dbReference type="ChEBI" id="CHEBI:15980"/>
        <dbReference type="ChEBI" id="CHEBI:57783"/>
        <dbReference type="ChEBI" id="CHEBI:58349"/>
        <dbReference type="EC" id="1.1.1.169"/>
    </reaction>
</comment>
<sequence>MTRTLIIGAGATGGALGARLISAGQDVTFLVRERRAAQLAADGLRFRAPDVDGMHTVRAVTALDHADPLDLVIVAVKAPALAAIIPTLAPAIGPQTCVVPLLNGMAHIDLLERAFPGRVLGGIVKIVATLDEDATVVQMTPLCSLTIGGLLGDAVPDNISRTLDVDGIALEVVDDIASRLWEKWAFIAAAGVITCLFRGTIGDILAAGGEAQILQAIAECEQIAEAAGHPVSAAGHAQSLGLLTESGSAFTSSLYRDLRHGDPVEAEHIIGDLAIRAAALQVSAPLLNAALLQLRTHHQALIGAMAAAS</sequence>
<accession>A0A1M6KGC2</accession>
<dbReference type="EC" id="1.1.1.169" evidence="4"/>
<evidence type="ECO:0000259" key="6">
    <source>
        <dbReference type="Pfam" id="PF08546"/>
    </source>
</evidence>
<comment type="similarity">
    <text evidence="1 4">Belongs to the ketopantoate reductase family.</text>
</comment>
<dbReference type="GO" id="GO:0005737">
    <property type="term" value="C:cytoplasm"/>
    <property type="evidence" value="ECO:0007669"/>
    <property type="project" value="TreeGrafter"/>
</dbReference>
<dbReference type="SUPFAM" id="SSF51735">
    <property type="entry name" value="NAD(P)-binding Rossmann-fold domains"/>
    <property type="match status" value="1"/>
</dbReference>
<keyword evidence="3 4" id="KW-0560">Oxidoreductase</keyword>
<dbReference type="RefSeq" id="WP_073189409.1">
    <property type="nucleotide sequence ID" value="NZ_FQZG01000059.1"/>
</dbReference>
<name>A0A1M6KGC2_9ACTN</name>
<dbReference type="EMBL" id="FQZG01000059">
    <property type="protein sequence ID" value="SHJ58036.1"/>
    <property type="molecule type" value="Genomic_DNA"/>
</dbReference>
<feature type="domain" description="Ketopantoate reductase C-terminal" evidence="6">
    <location>
        <begin position="175"/>
        <end position="291"/>
    </location>
</feature>
<keyword evidence="2 4" id="KW-0521">NADP</keyword>
<dbReference type="AlphaFoldDB" id="A0A1M6KGC2"/>
<dbReference type="STRING" id="1123357.SAMN02745244_02820"/>
<dbReference type="GO" id="GO:0015940">
    <property type="term" value="P:pantothenate biosynthetic process"/>
    <property type="evidence" value="ECO:0007669"/>
    <property type="project" value="UniProtKB-UniPathway"/>
</dbReference>
<dbReference type="InterPro" id="IPR003710">
    <property type="entry name" value="ApbA"/>
</dbReference>
<dbReference type="InterPro" id="IPR008927">
    <property type="entry name" value="6-PGluconate_DH-like_C_sf"/>
</dbReference>
<dbReference type="Pfam" id="PF02558">
    <property type="entry name" value="ApbA"/>
    <property type="match status" value="1"/>
</dbReference>
<dbReference type="InterPro" id="IPR013752">
    <property type="entry name" value="KPA_reductase"/>
</dbReference>
<dbReference type="InterPro" id="IPR036291">
    <property type="entry name" value="NAD(P)-bd_dom_sf"/>
</dbReference>
<dbReference type="Pfam" id="PF08546">
    <property type="entry name" value="ApbA_C"/>
    <property type="match status" value="1"/>
</dbReference>
<protein>
    <recommendedName>
        <fullName evidence="4">2-dehydropantoate 2-reductase</fullName>
        <ecNumber evidence="4">1.1.1.169</ecNumber>
    </recommendedName>
    <alternativeName>
        <fullName evidence="4">Ketopantoate reductase</fullName>
    </alternativeName>
</protein>
<keyword evidence="8" id="KW-1185">Reference proteome</keyword>
<gene>
    <name evidence="7" type="ORF">SAMN02745244_02820</name>
</gene>
<evidence type="ECO:0000256" key="4">
    <source>
        <dbReference type="RuleBase" id="RU362068"/>
    </source>
</evidence>
<dbReference type="PANTHER" id="PTHR21708">
    <property type="entry name" value="PROBABLE 2-DEHYDROPANTOATE 2-REDUCTASE"/>
    <property type="match status" value="1"/>
</dbReference>
<dbReference type="GO" id="GO:0008677">
    <property type="term" value="F:2-dehydropantoate 2-reductase activity"/>
    <property type="evidence" value="ECO:0007669"/>
    <property type="project" value="UniProtKB-EC"/>
</dbReference>